<organism evidence="5 6">
    <name type="scientific">Cottoperca gobio</name>
    <name type="common">Frogmouth</name>
    <name type="synonym">Aphritis gobio</name>
    <dbReference type="NCBI Taxonomy" id="56716"/>
    <lineage>
        <taxon>Eukaryota</taxon>
        <taxon>Metazoa</taxon>
        <taxon>Chordata</taxon>
        <taxon>Craniata</taxon>
        <taxon>Vertebrata</taxon>
        <taxon>Euteleostomi</taxon>
        <taxon>Actinopterygii</taxon>
        <taxon>Neopterygii</taxon>
        <taxon>Teleostei</taxon>
        <taxon>Neoteleostei</taxon>
        <taxon>Acanthomorphata</taxon>
        <taxon>Eupercaria</taxon>
        <taxon>Perciformes</taxon>
        <taxon>Notothenioidei</taxon>
        <taxon>Bovichtidae</taxon>
        <taxon>Cottoperca</taxon>
    </lineage>
</organism>
<dbReference type="PANTHER" id="PTHR10398:SF2">
    <property type="entry name" value="AFADIN"/>
    <property type="match status" value="1"/>
</dbReference>
<dbReference type="Proteomes" id="UP000504630">
    <property type="component" value="Unplaced"/>
</dbReference>
<dbReference type="InterPro" id="IPR036034">
    <property type="entry name" value="PDZ_sf"/>
</dbReference>
<dbReference type="Gene3D" id="3.10.20.90">
    <property type="entry name" value="Phosphatidylinositol 3-kinase Catalytic Subunit, Chain A, domain 1"/>
    <property type="match status" value="1"/>
</dbReference>
<feature type="compositionally biased region" description="Polar residues" evidence="1">
    <location>
        <begin position="164"/>
        <end position="173"/>
    </location>
</feature>
<feature type="compositionally biased region" description="Polar residues" evidence="1">
    <location>
        <begin position="784"/>
        <end position="802"/>
    </location>
</feature>
<evidence type="ECO:0000313" key="6">
    <source>
        <dbReference type="RefSeq" id="XP_029284012.1"/>
    </source>
</evidence>
<dbReference type="GO" id="GO:0007165">
    <property type="term" value="P:signal transduction"/>
    <property type="evidence" value="ECO:0007669"/>
    <property type="project" value="InterPro"/>
</dbReference>
<evidence type="ECO:0000256" key="1">
    <source>
        <dbReference type="SAM" id="MobiDB-lite"/>
    </source>
</evidence>
<dbReference type="SMART" id="SM00228">
    <property type="entry name" value="PDZ"/>
    <property type="match status" value="1"/>
</dbReference>
<dbReference type="Gene3D" id="2.30.42.10">
    <property type="match status" value="1"/>
</dbReference>
<feature type="domain" description="PDZ" evidence="2">
    <location>
        <begin position="595"/>
        <end position="681"/>
    </location>
</feature>
<dbReference type="InterPro" id="IPR028842">
    <property type="entry name" value="Afadin"/>
</dbReference>
<feature type="region of interest" description="Disordered" evidence="1">
    <location>
        <begin position="778"/>
        <end position="807"/>
    </location>
</feature>
<evidence type="ECO:0000259" key="2">
    <source>
        <dbReference type="PROSITE" id="PS50106"/>
    </source>
</evidence>
<feature type="domain" description="Ras-associating" evidence="3">
    <location>
        <begin position="36"/>
        <end position="129"/>
    </location>
</feature>
<dbReference type="InterPro" id="IPR001478">
    <property type="entry name" value="PDZ"/>
</dbReference>
<feature type="region of interest" description="Disordered" evidence="1">
    <location>
        <begin position="864"/>
        <end position="903"/>
    </location>
</feature>
<evidence type="ECO:0000313" key="5">
    <source>
        <dbReference type="Proteomes" id="UP000504630"/>
    </source>
</evidence>
<dbReference type="GO" id="GO:0050839">
    <property type="term" value="F:cell adhesion molecule binding"/>
    <property type="evidence" value="ECO:0007669"/>
    <property type="project" value="TreeGrafter"/>
</dbReference>
<dbReference type="SMART" id="SM01132">
    <property type="entry name" value="DIL"/>
    <property type="match status" value="1"/>
</dbReference>
<dbReference type="Pfam" id="PF00788">
    <property type="entry name" value="RA"/>
    <property type="match status" value="1"/>
</dbReference>
<dbReference type="PROSITE" id="PS50106">
    <property type="entry name" value="PDZ"/>
    <property type="match status" value="1"/>
</dbReference>
<dbReference type="SUPFAM" id="SSF54236">
    <property type="entry name" value="Ubiquitin-like"/>
    <property type="match status" value="1"/>
</dbReference>
<feature type="region of interest" description="Disordered" evidence="1">
    <location>
        <begin position="135"/>
        <end position="197"/>
    </location>
</feature>
<name>A0A6J2PFT3_COTGO</name>
<dbReference type="SUPFAM" id="SSF50156">
    <property type="entry name" value="PDZ domain-like"/>
    <property type="match status" value="1"/>
</dbReference>
<dbReference type="GeneID" id="115006102"/>
<dbReference type="Pfam" id="PF01843">
    <property type="entry name" value="DIL"/>
    <property type="match status" value="1"/>
</dbReference>
<dbReference type="InterPro" id="IPR037977">
    <property type="entry name" value="CBD_Afadin"/>
</dbReference>
<dbReference type="KEGG" id="cgob:115006102"/>
<proteinExistence type="predicted"/>
<evidence type="ECO:0000259" key="3">
    <source>
        <dbReference type="PROSITE" id="PS50200"/>
    </source>
</evidence>
<feature type="compositionally biased region" description="Basic and acidic residues" evidence="1">
    <location>
        <begin position="1097"/>
        <end position="1129"/>
    </location>
</feature>
<dbReference type="InParanoid" id="A0A6J2PFT3"/>
<feature type="region of interest" description="Disordered" evidence="1">
    <location>
        <begin position="693"/>
        <end position="724"/>
    </location>
</feature>
<dbReference type="GO" id="GO:0005912">
    <property type="term" value="C:adherens junction"/>
    <property type="evidence" value="ECO:0007669"/>
    <property type="project" value="TreeGrafter"/>
</dbReference>
<feature type="compositionally biased region" description="Acidic residues" evidence="1">
    <location>
        <begin position="1061"/>
        <end position="1072"/>
    </location>
</feature>
<dbReference type="CDD" id="cd15471">
    <property type="entry name" value="Myo5p-like_CBD_afadin"/>
    <property type="match status" value="1"/>
</dbReference>
<gene>
    <name evidence="6" type="primary">afdnb</name>
</gene>
<dbReference type="RefSeq" id="XP_029284012.1">
    <property type="nucleotide sequence ID" value="XM_029428152.1"/>
</dbReference>
<protein>
    <submittedName>
        <fullName evidence="6">Afadin</fullName>
    </submittedName>
</protein>
<keyword evidence="5" id="KW-1185">Reference proteome</keyword>
<feature type="compositionally biased region" description="Low complexity" evidence="1">
    <location>
        <begin position="868"/>
        <end position="879"/>
    </location>
</feature>
<dbReference type="PANTHER" id="PTHR10398">
    <property type="entry name" value="AFADIN"/>
    <property type="match status" value="1"/>
</dbReference>
<dbReference type="GO" id="GO:0032880">
    <property type="term" value="P:regulation of protein localization"/>
    <property type="evidence" value="ECO:0007669"/>
    <property type="project" value="TreeGrafter"/>
</dbReference>
<dbReference type="CTD" id="101886429"/>
<accession>A0A6J2PFT3</accession>
<dbReference type="PROSITE" id="PS50200">
    <property type="entry name" value="RA"/>
    <property type="match status" value="1"/>
</dbReference>
<dbReference type="InterPro" id="IPR002710">
    <property type="entry name" value="Dilute_dom"/>
</dbReference>
<dbReference type="InterPro" id="IPR029071">
    <property type="entry name" value="Ubiquitin-like_domsf"/>
</dbReference>
<dbReference type="AlphaFoldDB" id="A0A6J2PFT3"/>
<reference evidence="6" key="1">
    <citation type="submission" date="2025-08" db="UniProtKB">
        <authorList>
            <consortium name="RefSeq"/>
        </authorList>
    </citation>
    <scope>IDENTIFICATION</scope>
</reference>
<dbReference type="SMART" id="SM00314">
    <property type="entry name" value="RA"/>
    <property type="match status" value="1"/>
</dbReference>
<sequence length="1129" mass="126106">MPEEENREELAKVIRQWNNNRLDLFEISGPDESSLFHGVMRFYFEDRVGGNVATKCLRVCSDSAAHEVIETLSEKFRPDMKMLSTSYSLFEIHGNKERKLDLQESPLLVQLKWNTDSREGRFVLKKDSLEERGGVMQSFRRTLSRKEKKKEKNTAKEEKGSTEKLVNSSSTCVSDHETNPRTQPAGPGGNTQPGLPLAVTFSASSEEAFLSAVINYTNSSTVHFKLSPAFVLYAAGRFALQRHARTGPPHAHGVTVIADKMVAMTGKVIQRQQTLAGALAFWMANSSELMNFFKLDKDLDQLTRQSQLDLSRLVHRAHSFLLQCLQSDLRKHLPTFLIDPEQHGALPAGIELVLNTLMNTMSLLRRCRVNPALTIQLFSQLFHFISAWLFNQLMSPDAGAPGLRSHYWGAALRQRLTAIEGWAERQGLELAADCHLGHIIQATTLLTMNKYSMQDVKAVQNTCFKLNSLQLQTLLSGYLYATNEPHIPPDLMDAVVTAAEASADNLIRSEGRDVQLQESLDLQLPFLLPEGGYSCDTMTGIPPGFREFLEPICQKGLCSLTPQPSSEGKWSVCFREASCAESTYLAVHREPEPETITLNKPLNSGMGISIVAAKGAGRGNLGIYIKSIVKGGPAEMNGRLTAGDQLLRVDAHSLLGLSQERAAAIMMHTGPVVTLQVAKCGASFHGLGALLREPGRSAEGDTGPVQPSVEAPAEPLHGGSRRKREQLMQKNRRLYRSNPNVTDFPPDEVEPVMRGNNMAAVSSVDLCTAETFHREYLTLPTPRPSQDQNISESSRPLQTCDVSLTPPDGQRCSKRTFMRQALSQENLCVDSGRPLLDRRQTEQRAKQTLSLYSSFPLRLSVSTHDMLSDSSSPAAQQQQGGRTSGAGVWRNPFPQHPTPTPCSQPIRIDIPVPRAVSTNPPLTTFQSSALVAARRSQTLRVDKNRVHHVYACPVKLPPPSQLQQRPTARAAKPQVSIMPTKHVSFQDPPAQQTQCDPWRRDAQEKLEKQQRLHVVQLLQQELQDLQGKARRTPEESGRLRRLSLEWQFQKRLQEVQQRGEGEEDEEDEEDEDLHMMLTIQQLENRAQRSCAENINTELKESEEQTGSHRSQNEDKTKTDQRPERTESRL</sequence>
<feature type="domain" description="Dilute" evidence="4">
    <location>
        <begin position="259"/>
        <end position="501"/>
    </location>
</feature>
<dbReference type="Pfam" id="PF00595">
    <property type="entry name" value="PDZ"/>
    <property type="match status" value="1"/>
</dbReference>
<evidence type="ECO:0000259" key="4">
    <source>
        <dbReference type="PROSITE" id="PS51126"/>
    </source>
</evidence>
<dbReference type="PROSITE" id="PS51126">
    <property type="entry name" value="DILUTE"/>
    <property type="match status" value="1"/>
</dbReference>
<feature type="region of interest" description="Disordered" evidence="1">
    <location>
        <begin position="1053"/>
        <end position="1129"/>
    </location>
</feature>
<feature type="compositionally biased region" description="Basic and acidic residues" evidence="1">
    <location>
        <begin position="150"/>
        <end position="162"/>
    </location>
</feature>
<dbReference type="OrthoDB" id="6260541at2759"/>
<dbReference type="InterPro" id="IPR000159">
    <property type="entry name" value="RA_dom"/>
</dbReference>